<proteinExistence type="predicted"/>
<name>A0AAD9JZV3_9ANNE</name>
<evidence type="ECO:0000313" key="3">
    <source>
        <dbReference type="Proteomes" id="UP001208570"/>
    </source>
</evidence>
<sequence length="319" mass="34774">MQAGGLPTLTLRSVRGWLIAFSSFGINVLTMMTYTSYPVMYQPLIDKYDSDRMTIGLTFSILCLTGDVAGIVQISSTTEARSSLDPTMKFKSCAFLLPLHFPGILCSPFIKYCGCRRVAFVGMLMKTISYALSAWPHSVAAFHFTFGLIGVANHALRWSGLSGTLMILAQLQAQGIVLAMLYPVRREESSKSKWINPRIGFILGVFCAASGCFLVIYGNCYTLVAAMVLLGCDEGMSFSTLCILLVDVVGEDRFARALSLTDVAQIPAHFVSGPLAGWLADFTGSYRASYTIGCIMGLIAIMFWQSGHISWINVPVTSH</sequence>
<comment type="caution">
    <text evidence="2">The sequence shown here is derived from an EMBL/GenBank/DDBJ whole genome shotgun (WGS) entry which is preliminary data.</text>
</comment>
<dbReference type="SUPFAM" id="SSF103473">
    <property type="entry name" value="MFS general substrate transporter"/>
    <property type="match status" value="1"/>
</dbReference>
<accession>A0AAD9JZV3</accession>
<feature type="transmembrane region" description="Helical" evidence="1">
    <location>
        <begin position="55"/>
        <end position="74"/>
    </location>
</feature>
<dbReference type="InterPro" id="IPR036259">
    <property type="entry name" value="MFS_trans_sf"/>
</dbReference>
<evidence type="ECO:0008006" key="4">
    <source>
        <dbReference type="Google" id="ProtNLM"/>
    </source>
</evidence>
<dbReference type="InterPro" id="IPR050327">
    <property type="entry name" value="Proton-linked_MCT"/>
</dbReference>
<dbReference type="Gene3D" id="1.20.1250.20">
    <property type="entry name" value="MFS general substrate transporter like domains"/>
    <property type="match status" value="1"/>
</dbReference>
<keyword evidence="3" id="KW-1185">Reference proteome</keyword>
<feature type="transmembrane region" description="Helical" evidence="1">
    <location>
        <begin position="162"/>
        <end position="183"/>
    </location>
</feature>
<gene>
    <name evidence="2" type="ORF">LSH36_104g04005</name>
</gene>
<dbReference type="PANTHER" id="PTHR11360">
    <property type="entry name" value="MONOCARBOXYLATE TRANSPORTER"/>
    <property type="match status" value="1"/>
</dbReference>
<evidence type="ECO:0000313" key="2">
    <source>
        <dbReference type="EMBL" id="KAK2162092.1"/>
    </source>
</evidence>
<feature type="transmembrane region" description="Helical" evidence="1">
    <location>
        <begin position="94"/>
        <end position="113"/>
    </location>
</feature>
<keyword evidence="1" id="KW-0812">Transmembrane</keyword>
<dbReference type="EMBL" id="JAODUP010000104">
    <property type="protein sequence ID" value="KAK2162092.1"/>
    <property type="molecule type" value="Genomic_DNA"/>
</dbReference>
<feature type="transmembrane region" description="Helical" evidence="1">
    <location>
        <begin position="195"/>
        <end position="217"/>
    </location>
</feature>
<feature type="transmembrane region" description="Helical" evidence="1">
    <location>
        <begin position="16"/>
        <end position="34"/>
    </location>
</feature>
<protein>
    <recommendedName>
        <fullName evidence="4">MFS transporter</fullName>
    </recommendedName>
</protein>
<feature type="transmembrane region" description="Helical" evidence="1">
    <location>
        <begin position="134"/>
        <end position="156"/>
    </location>
</feature>
<keyword evidence="1" id="KW-1133">Transmembrane helix</keyword>
<dbReference type="AlphaFoldDB" id="A0AAD9JZV3"/>
<reference evidence="2" key="1">
    <citation type="journal article" date="2023" name="Mol. Biol. Evol.">
        <title>Third-Generation Sequencing Reveals the Adaptive Role of the Epigenome in Three Deep-Sea Polychaetes.</title>
        <authorList>
            <person name="Perez M."/>
            <person name="Aroh O."/>
            <person name="Sun Y."/>
            <person name="Lan Y."/>
            <person name="Juniper S.K."/>
            <person name="Young C.R."/>
            <person name="Angers B."/>
            <person name="Qian P.Y."/>
        </authorList>
    </citation>
    <scope>NUCLEOTIDE SEQUENCE</scope>
    <source>
        <strain evidence="2">P08H-3</strain>
    </source>
</reference>
<organism evidence="2 3">
    <name type="scientific">Paralvinella palmiformis</name>
    <dbReference type="NCBI Taxonomy" id="53620"/>
    <lineage>
        <taxon>Eukaryota</taxon>
        <taxon>Metazoa</taxon>
        <taxon>Spiralia</taxon>
        <taxon>Lophotrochozoa</taxon>
        <taxon>Annelida</taxon>
        <taxon>Polychaeta</taxon>
        <taxon>Sedentaria</taxon>
        <taxon>Canalipalpata</taxon>
        <taxon>Terebellida</taxon>
        <taxon>Terebelliformia</taxon>
        <taxon>Alvinellidae</taxon>
        <taxon>Paralvinella</taxon>
    </lineage>
</organism>
<feature type="transmembrane region" description="Helical" evidence="1">
    <location>
        <begin position="286"/>
        <end position="304"/>
    </location>
</feature>
<keyword evidence="1" id="KW-0472">Membrane</keyword>
<dbReference type="Proteomes" id="UP001208570">
    <property type="component" value="Unassembled WGS sequence"/>
</dbReference>
<evidence type="ECO:0000256" key="1">
    <source>
        <dbReference type="SAM" id="Phobius"/>
    </source>
</evidence>